<dbReference type="Gene3D" id="3.20.20.10">
    <property type="entry name" value="Alanine racemase"/>
    <property type="match status" value="1"/>
</dbReference>
<dbReference type="Pfam" id="PF01168">
    <property type="entry name" value="Ala_racemase_N"/>
    <property type="match status" value="1"/>
</dbReference>
<dbReference type="SUPFAM" id="SSF50621">
    <property type="entry name" value="Alanine racemase C-terminal domain-like"/>
    <property type="match status" value="1"/>
</dbReference>
<evidence type="ECO:0000256" key="2">
    <source>
        <dbReference type="ARBA" id="ARBA00022898"/>
    </source>
</evidence>
<dbReference type="NCBIfam" id="TIGR00492">
    <property type="entry name" value="alr"/>
    <property type="match status" value="1"/>
</dbReference>
<dbReference type="GO" id="GO:0009252">
    <property type="term" value="P:peptidoglycan biosynthetic process"/>
    <property type="evidence" value="ECO:0007669"/>
    <property type="project" value="TreeGrafter"/>
</dbReference>
<dbReference type="PROSITE" id="PS00395">
    <property type="entry name" value="ALANINE_RACEMASE"/>
    <property type="match status" value="1"/>
</dbReference>
<dbReference type="Pfam" id="PF00842">
    <property type="entry name" value="Ala_racemase_C"/>
    <property type="match status" value="1"/>
</dbReference>
<dbReference type="Gene3D" id="2.40.37.10">
    <property type="entry name" value="Lyase, Ornithine Decarboxylase, Chain A, domain 1"/>
    <property type="match status" value="1"/>
</dbReference>
<dbReference type="GO" id="GO:0008784">
    <property type="term" value="F:alanine racemase activity"/>
    <property type="evidence" value="ECO:0007669"/>
    <property type="project" value="InterPro"/>
</dbReference>
<dbReference type="PANTHER" id="PTHR30511">
    <property type="entry name" value="ALANINE RACEMASE"/>
    <property type="match status" value="1"/>
</dbReference>
<dbReference type="PANTHER" id="PTHR30511:SF0">
    <property type="entry name" value="ALANINE RACEMASE, CATABOLIC-RELATED"/>
    <property type="match status" value="1"/>
</dbReference>
<dbReference type="InterPro" id="IPR000821">
    <property type="entry name" value="Ala_racemase"/>
</dbReference>
<dbReference type="InterPro" id="IPR001608">
    <property type="entry name" value="Ala_racemase_N"/>
</dbReference>
<dbReference type="HAMAP" id="MF_01201">
    <property type="entry name" value="Ala_racemase"/>
    <property type="match status" value="1"/>
</dbReference>
<dbReference type="EMBL" id="CAFAAE010000013">
    <property type="protein sequence ID" value="CAB4785148.1"/>
    <property type="molecule type" value="Genomic_DNA"/>
</dbReference>
<dbReference type="GO" id="GO:0030632">
    <property type="term" value="P:D-alanine biosynthetic process"/>
    <property type="evidence" value="ECO:0007669"/>
    <property type="project" value="TreeGrafter"/>
</dbReference>
<keyword evidence="3" id="KW-0413">Isomerase</keyword>
<keyword evidence="2" id="KW-0663">Pyridoxal phosphate</keyword>
<dbReference type="GO" id="GO:0005829">
    <property type="term" value="C:cytosol"/>
    <property type="evidence" value="ECO:0007669"/>
    <property type="project" value="TreeGrafter"/>
</dbReference>
<name>A0A6J6WQC0_9ZZZZ</name>
<dbReference type="InterPro" id="IPR029066">
    <property type="entry name" value="PLP-binding_barrel"/>
</dbReference>
<comment type="cofactor">
    <cofactor evidence="1">
        <name>pyridoxal 5'-phosphate</name>
        <dbReference type="ChEBI" id="CHEBI:597326"/>
    </cofactor>
</comment>
<dbReference type="InterPro" id="IPR009006">
    <property type="entry name" value="Ala_racemase/Decarboxylase_C"/>
</dbReference>
<dbReference type="PRINTS" id="PR00992">
    <property type="entry name" value="ALARACEMASE"/>
</dbReference>
<dbReference type="SMART" id="SM01005">
    <property type="entry name" value="Ala_racemase_C"/>
    <property type="match status" value="1"/>
</dbReference>
<evidence type="ECO:0000259" key="4">
    <source>
        <dbReference type="SMART" id="SM01005"/>
    </source>
</evidence>
<sequence length="373" mass="39930">MIRAQIEVDLSAIAANVRKVIKETKVDVCAVVKADAYGHGLVPIAQAATDAGAKWLGVALLEEAITLRTHGLSIPIIAWLTPLTEDFDNALRHDIDLGISSLSLLEKVMAAGERTGITPRIHIEVDTGMTRGGVLNEWPVFLKKVSAATLSEKVKLIGFFSHFARADEPVKIENELQLKKFTELLFELKATGVTPKYLHLANSAAALSNPSVSFDFVRLGIAMYGLSPDVKTMGSSKTLGLIPAMTLRAKLHLVKQVPAGAAVGYGGSAITTKETKVGIVAMGYADGIPRNADNSTGVFFNGDRAPILGRVSMDQFVVDLGLNSKAITGDEVIVFGAGNVGEYTVDDWASASATINYEIVTRIASRVPRIYKR</sequence>
<reference evidence="5" key="1">
    <citation type="submission" date="2020-05" db="EMBL/GenBank/DDBJ databases">
        <authorList>
            <person name="Chiriac C."/>
            <person name="Salcher M."/>
            <person name="Ghai R."/>
            <person name="Kavagutti S V."/>
        </authorList>
    </citation>
    <scope>NUCLEOTIDE SEQUENCE</scope>
</reference>
<accession>A0A6J6WQC0</accession>
<dbReference type="SUPFAM" id="SSF51419">
    <property type="entry name" value="PLP-binding barrel"/>
    <property type="match status" value="1"/>
</dbReference>
<dbReference type="GO" id="GO:0030170">
    <property type="term" value="F:pyridoxal phosphate binding"/>
    <property type="evidence" value="ECO:0007669"/>
    <property type="project" value="TreeGrafter"/>
</dbReference>
<gene>
    <name evidence="5" type="ORF">UFOPK2982_00183</name>
</gene>
<evidence type="ECO:0000256" key="1">
    <source>
        <dbReference type="ARBA" id="ARBA00001933"/>
    </source>
</evidence>
<evidence type="ECO:0000313" key="5">
    <source>
        <dbReference type="EMBL" id="CAB4785148.1"/>
    </source>
</evidence>
<protein>
    <submittedName>
        <fullName evidence="5">Unannotated protein</fullName>
    </submittedName>
</protein>
<evidence type="ECO:0000256" key="3">
    <source>
        <dbReference type="ARBA" id="ARBA00023235"/>
    </source>
</evidence>
<feature type="domain" description="Alanine racemase C-terminal" evidence="4">
    <location>
        <begin position="244"/>
        <end position="372"/>
    </location>
</feature>
<proteinExistence type="inferred from homology"/>
<dbReference type="CDD" id="cd00430">
    <property type="entry name" value="PLPDE_III_AR"/>
    <property type="match status" value="1"/>
</dbReference>
<organism evidence="5">
    <name type="scientific">freshwater metagenome</name>
    <dbReference type="NCBI Taxonomy" id="449393"/>
    <lineage>
        <taxon>unclassified sequences</taxon>
        <taxon>metagenomes</taxon>
        <taxon>ecological metagenomes</taxon>
    </lineage>
</organism>
<dbReference type="InterPro" id="IPR011079">
    <property type="entry name" value="Ala_racemase_C"/>
</dbReference>
<dbReference type="InterPro" id="IPR020622">
    <property type="entry name" value="Ala_racemase_pyridoxalP-BS"/>
</dbReference>
<dbReference type="FunFam" id="3.20.20.10:FF:000002">
    <property type="entry name" value="Alanine racemase"/>
    <property type="match status" value="1"/>
</dbReference>
<dbReference type="AlphaFoldDB" id="A0A6J6WQC0"/>